<dbReference type="SUPFAM" id="SSF48256">
    <property type="entry name" value="Citrate synthase"/>
    <property type="match status" value="1"/>
</dbReference>
<sequence length="429" mass="48243">MSALLNILTEKIPKWREEALELIHDKGDAIISEVSVSHAYAGMRGIKGLICDTSSVSAEKGLIIRGRPLLDIKYILPEEIFFLLVTGDMPGQEDLEDLQHQIHQNNQVPEHIWNVLKSMPEDSHPMTMLNVSILALQGESKFQNKYSEGIRKQDYWKSYLEDGISLIAKIPTLAAGIYRIRFDKGEPIPPDNLLDWGANYSHMLGFSDDDQCIKKLMRLYLTLHCDHEGGNASTFTSLVVSSTLSDVYYSVAAGLNALAGPLHGRANQECLRFVLEIKEHFDSIPSSDEVRDFCENWLKQGKVIPGYGHAVLRCPDPRFTGFMEFGETYIQDDPVFQIVKLLFEVVPDVLLKHGKAKNPWPNVDAASGALLYHFGISEFNYYTVPFSVSRTLGLVAQMVLNRALVLPLIRPKSITTNWINSNVDQDNHT</sequence>
<dbReference type="InterPro" id="IPR016143">
    <property type="entry name" value="Citrate_synth-like_sm_a-sub"/>
</dbReference>
<proteinExistence type="inferred from homology"/>
<dbReference type="GO" id="GO:0005975">
    <property type="term" value="P:carbohydrate metabolic process"/>
    <property type="evidence" value="ECO:0007669"/>
    <property type="project" value="TreeGrafter"/>
</dbReference>
<dbReference type="NCBIfam" id="NF007128">
    <property type="entry name" value="PRK09569.1"/>
    <property type="match status" value="1"/>
</dbReference>
<dbReference type="PANTHER" id="PTHR11739:SF8">
    <property type="entry name" value="CITRATE SYNTHASE, MITOCHONDRIAL"/>
    <property type="match status" value="1"/>
</dbReference>
<dbReference type="PROSITE" id="PS00480">
    <property type="entry name" value="CITRATE_SYNTHASE"/>
    <property type="match status" value="1"/>
</dbReference>
<evidence type="ECO:0000313" key="3">
    <source>
        <dbReference type="EMBL" id="SVB11171.1"/>
    </source>
</evidence>
<dbReference type="InterPro" id="IPR002020">
    <property type="entry name" value="Citrate_synthase"/>
</dbReference>
<dbReference type="Gene3D" id="1.10.580.10">
    <property type="entry name" value="Citrate Synthase, domain 1"/>
    <property type="match status" value="1"/>
</dbReference>
<dbReference type="PANTHER" id="PTHR11739">
    <property type="entry name" value="CITRATE SYNTHASE"/>
    <property type="match status" value="1"/>
</dbReference>
<reference evidence="3" key="1">
    <citation type="submission" date="2018-05" db="EMBL/GenBank/DDBJ databases">
        <authorList>
            <person name="Lanie J.A."/>
            <person name="Ng W.-L."/>
            <person name="Kazmierczak K.M."/>
            <person name="Andrzejewski T.M."/>
            <person name="Davidsen T.M."/>
            <person name="Wayne K.J."/>
            <person name="Tettelin H."/>
            <person name="Glass J.I."/>
            <person name="Rusch D."/>
            <person name="Podicherti R."/>
            <person name="Tsui H.-C.T."/>
            <person name="Winkler M.E."/>
        </authorList>
    </citation>
    <scope>NUCLEOTIDE SEQUENCE</scope>
</reference>
<keyword evidence="2" id="KW-0808">Transferase</keyword>
<dbReference type="InterPro" id="IPR036969">
    <property type="entry name" value="Citrate_synthase_sf"/>
</dbReference>
<protein>
    <submittedName>
        <fullName evidence="3">Uncharacterized protein</fullName>
    </submittedName>
</protein>
<evidence type="ECO:0000256" key="2">
    <source>
        <dbReference type="ARBA" id="ARBA00022679"/>
    </source>
</evidence>
<accession>A0A382BCB8</accession>
<gene>
    <name evidence="3" type="ORF">METZ01_LOCUS164025</name>
</gene>
<dbReference type="AlphaFoldDB" id="A0A382BCB8"/>
<dbReference type="PRINTS" id="PR00143">
    <property type="entry name" value="CITRTSNTHASE"/>
</dbReference>
<dbReference type="InterPro" id="IPR019810">
    <property type="entry name" value="Citrate_synthase_AS"/>
</dbReference>
<dbReference type="InterPro" id="IPR016142">
    <property type="entry name" value="Citrate_synth-like_lrg_a-sub"/>
</dbReference>
<evidence type="ECO:0000256" key="1">
    <source>
        <dbReference type="ARBA" id="ARBA00010566"/>
    </source>
</evidence>
<comment type="similarity">
    <text evidence="1">Belongs to the citrate synthase family.</text>
</comment>
<dbReference type="GO" id="GO:0046912">
    <property type="term" value="F:acyltransferase activity, acyl groups converted into alkyl on transfer"/>
    <property type="evidence" value="ECO:0007669"/>
    <property type="project" value="InterPro"/>
</dbReference>
<dbReference type="Pfam" id="PF00285">
    <property type="entry name" value="Citrate_synt"/>
    <property type="match status" value="1"/>
</dbReference>
<dbReference type="Gene3D" id="1.10.230.10">
    <property type="entry name" value="Cytochrome P450-Terp, domain 2"/>
    <property type="match status" value="1"/>
</dbReference>
<dbReference type="EMBL" id="UINC01029065">
    <property type="protein sequence ID" value="SVB11171.1"/>
    <property type="molecule type" value="Genomic_DNA"/>
</dbReference>
<dbReference type="GO" id="GO:0005759">
    <property type="term" value="C:mitochondrial matrix"/>
    <property type="evidence" value="ECO:0007669"/>
    <property type="project" value="TreeGrafter"/>
</dbReference>
<name>A0A382BCB8_9ZZZZ</name>
<dbReference type="GO" id="GO:0006099">
    <property type="term" value="P:tricarboxylic acid cycle"/>
    <property type="evidence" value="ECO:0007669"/>
    <property type="project" value="TreeGrafter"/>
</dbReference>
<organism evidence="3">
    <name type="scientific">marine metagenome</name>
    <dbReference type="NCBI Taxonomy" id="408172"/>
    <lineage>
        <taxon>unclassified sequences</taxon>
        <taxon>metagenomes</taxon>
        <taxon>ecological metagenomes</taxon>
    </lineage>
</organism>